<dbReference type="Proteomes" id="UP001497623">
    <property type="component" value="Unassembled WGS sequence"/>
</dbReference>
<feature type="region of interest" description="Disordered" evidence="1">
    <location>
        <begin position="1"/>
        <end position="116"/>
    </location>
</feature>
<proteinExistence type="predicted"/>
<accession>A0AAV2RHS4</accession>
<evidence type="ECO:0000313" key="3">
    <source>
        <dbReference type="Proteomes" id="UP001497623"/>
    </source>
</evidence>
<comment type="caution">
    <text evidence="2">The sequence shown here is derived from an EMBL/GenBank/DDBJ whole genome shotgun (WGS) entry which is preliminary data.</text>
</comment>
<protein>
    <submittedName>
        <fullName evidence="2">Uncharacterized protein</fullName>
    </submittedName>
</protein>
<feature type="compositionally biased region" description="Polar residues" evidence="1">
    <location>
        <begin position="30"/>
        <end position="45"/>
    </location>
</feature>
<dbReference type="AlphaFoldDB" id="A0AAV2RHS4"/>
<feature type="compositionally biased region" description="Polar residues" evidence="1">
    <location>
        <begin position="77"/>
        <end position="116"/>
    </location>
</feature>
<feature type="compositionally biased region" description="Basic and acidic residues" evidence="1">
    <location>
        <begin position="1"/>
        <end position="11"/>
    </location>
</feature>
<evidence type="ECO:0000313" key="2">
    <source>
        <dbReference type="EMBL" id="CAL4124868.1"/>
    </source>
</evidence>
<gene>
    <name evidence="2" type="ORF">MNOR_LOCUS24832</name>
</gene>
<feature type="non-terminal residue" evidence="2">
    <location>
        <position position="116"/>
    </location>
</feature>
<reference evidence="2 3" key="1">
    <citation type="submission" date="2024-05" db="EMBL/GenBank/DDBJ databases">
        <authorList>
            <person name="Wallberg A."/>
        </authorList>
    </citation>
    <scope>NUCLEOTIDE SEQUENCE [LARGE SCALE GENOMIC DNA]</scope>
</reference>
<evidence type="ECO:0000256" key="1">
    <source>
        <dbReference type="SAM" id="MobiDB-lite"/>
    </source>
</evidence>
<feature type="non-terminal residue" evidence="2">
    <location>
        <position position="1"/>
    </location>
</feature>
<organism evidence="2 3">
    <name type="scientific">Meganyctiphanes norvegica</name>
    <name type="common">Northern krill</name>
    <name type="synonym">Thysanopoda norvegica</name>
    <dbReference type="NCBI Taxonomy" id="48144"/>
    <lineage>
        <taxon>Eukaryota</taxon>
        <taxon>Metazoa</taxon>
        <taxon>Ecdysozoa</taxon>
        <taxon>Arthropoda</taxon>
        <taxon>Crustacea</taxon>
        <taxon>Multicrustacea</taxon>
        <taxon>Malacostraca</taxon>
        <taxon>Eumalacostraca</taxon>
        <taxon>Eucarida</taxon>
        <taxon>Euphausiacea</taxon>
        <taxon>Euphausiidae</taxon>
        <taxon>Meganyctiphanes</taxon>
    </lineage>
</organism>
<sequence>SERRRRGDLQAHQHHSQQQQGSGPSRRVPVTSQQQYLPFTQNLTPQRPPRAMSSPIWFPEVSNQPQPLSPAHGAPRVSTSQGSVTNTWQGSGINTPQGPGLNTSYGSKINTPHRSP</sequence>
<name>A0AAV2RHS4_MEGNR</name>
<keyword evidence="3" id="KW-1185">Reference proteome</keyword>
<dbReference type="EMBL" id="CAXKWB010023104">
    <property type="protein sequence ID" value="CAL4124868.1"/>
    <property type="molecule type" value="Genomic_DNA"/>
</dbReference>